<protein>
    <submittedName>
        <fullName evidence="9">ABC transporter permease</fullName>
    </submittedName>
</protein>
<evidence type="ECO:0000256" key="4">
    <source>
        <dbReference type="ARBA" id="ARBA00022989"/>
    </source>
</evidence>
<proteinExistence type="predicted"/>
<sequence length="801" mass="86477">MSRVAFFALLSHWRHRPLQLLTLILGIALATALWSGVQAINAEARASYARSASILEQSGLSQLTAKDGTGISLGTFASLRRAGWNVSPVIEGETRIGGVRIKLIGIDALTMPSEGRVVSITGSSDLVDFMAGQDVLIVSPATAARLGNPEGFRLRVSETIPDGAAFADISVADRVLVKNGLISRLVVAPVQLPGLQPLESLAPDLGLQTPDRPDMARLTDSFHLNLTAFGFLAFIVGLFIVYSATGLSFEQRRATFRTLRCLGASLRGLTFMLVIEIMVLAFISGVLGVVIGYVMASMLLPGVVATLRGLYGAEVSGTLSLRPEWWLAGMGMALAGTALSSLQSLWRVRTMPILASSQPQAWGLASATALRFQSLAGVVLLLISAGFAVAGSGLISGFVVLGALLLGCALLLPPVLSIFLRSVERRSRHAMTHWFWADTRLQLPGLSLALMALLLALSANVGVGTMVSSFRTTFLGWLDQRLVAELYVTARDENEAMKLRAWLPLHSDAVLPIWSTRGTVLGEELEIAGISDHATYRDHWPLLEQQPDVWDSVAEGRGALINEQLWREKKLQPGQDLTLPGGWVVSVAGVYSDYGNPKGQVMVGVDALTLHYPDVSKLRYGVRVDPARVQDLKKQLVEQIGLPEAGVIDQVSLKQQSRAVFEQTFVVTGALNVLTLGVAGFAMFASLLTLSTLRLPQLAPVWAMGIRRRNLALLEVLRTFALWCVTFVAAIPVGLALAWVLLSVINVEAFGWKLPMMIFPWDWLRLAAIALVAAMLSVAVPVIRLATINPSDLLRVFANER</sequence>
<feature type="transmembrane region" description="Helical" evidence="6">
    <location>
        <begin position="441"/>
        <end position="463"/>
    </location>
</feature>
<evidence type="ECO:0000256" key="2">
    <source>
        <dbReference type="ARBA" id="ARBA00022475"/>
    </source>
</evidence>
<feature type="transmembrane region" description="Helical" evidence="6">
    <location>
        <begin position="665"/>
        <end position="690"/>
    </location>
</feature>
<dbReference type="EMBL" id="JXQV01000006">
    <property type="protein sequence ID" value="KIQ03802.1"/>
    <property type="molecule type" value="Genomic_DNA"/>
</dbReference>
<reference evidence="9 10" key="1">
    <citation type="submission" date="2014-12" db="EMBL/GenBank/DDBJ databases">
        <title>16Stimator: statistical estimation of ribosomal gene copy numbers from draft genome assemblies.</title>
        <authorList>
            <person name="Perisin M.A."/>
            <person name="Vetter M."/>
            <person name="Gilbert J.A."/>
            <person name="Bergelson J."/>
        </authorList>
    </citation>
    <scope>NUCLEOTIDE SEQUENCE [LARGE SCALE GENOMIC DNA]</scope>
    <source>
        <strain evidence="9 10">MEJ076</strain>
    </source>
</reference>
<dbReference type="AlphaFoldDB" id="A0A0D0JCX1"/>
<dbReference type="InterPro" id="IPR025857">
    <property type="entry name" value="MacB_PCD"/>
</dbReference>
<feature type="domain" description="ABC3 transporter permease C-terminal" evidence="7">
    <location>
        <begin position="228"/>
        <end position="353"/>
    </location>
</feature>
<dbReference type="PANTHER" id="PTHR30287:SF2">
    <property type="entry name" value="BLL1001 PROTEIN"/>
    <property type="match status" value="1"/>
</dbReference>
<evidence type="ECO:0000256" key="5">
    <source>
        <dbReference type="ARBA" id="ARBA00023136"/>
    </source>
</evidence>
<dbReference type="GO" id="GO:0005886">
    <property type="term" value="C:plasma membrane"/>
    <property type="evidence" value="ECO:0007669"/>
    <property type="project" value="UniProtKB-SubCell"/>
</dbReference>
<dbReference type="Proteomes" id="UP000035017">
    <property type="component" value="Unassembled WGS sequence"/>
</dbReference>
<feature type="transmembrane region" description="Helical" evidence="6">
    <location>
        <begin position="395"/>
        <end position="420"/>
    </location>
</feature>
<dbReference type="Pfam" id="PF12704">
    <property type="entry name" value="MacB_PCD"/>
    <property type="match status" value="1"/>
</dbReference>
<feature type="domain" description="MacB-like periplasmic core" evidence="8">
    <location>
        <begin position="448"/>
        <end position="636"/>
    </location>
</feature>
<comment type="caution">
    <text evidence="9">The sequence shown here is derived from an EMBL/GenBank/DDBJ whole genome shotgun (WGS) entry which is preliminary data.</text>
</comment>
<keyword evidence="2" id="KW-1003">Cell membrane</keyword>
<keyword evidence="3 6" id="KW-0812">Transmembrane</keyword>
<organism evidence="9 10">
    <name type="scientific">Agrobacterium tumefaciens</name>
    <dbReference type="NCBI Taxonomy" id="358"/>
    <lineage>
        <taxon>Bacteria</taxon>
        <taxon>Pseudomonadati</taxon>
        <taxon>Pseudomonadota</taxon>
        <taxon>Alphaproteobacteria</taxon>
        <taxon>Hyphomicrobiales</taxon>
        <taxon>Rhizobiaceae</taxon>
        <taxon>Rhizobium/Agrobacterium group</taxon>
        <taxon>Agrobacterium</taxon>
        <taxon>Agrobacterium tumefaciens complex</taxon>
    </lineage>
</organism>
<feature type="transmembrane region" description="Helical" evidence="6">
    <location>
        <begin position="711"/>
        <end position="744"/>
    </location>
</feature>
<evidence type="ECO:0000256" key="6">
    <source>
        <dbReference type="SAM" id="Phobius"/>
    </source>
</evidence>
<evidence type="ECO:0000259" key="7">
    <source>
        <dbReference type="Pfam" id="PF02687"/>
    </source>
</evidence>
<dbReference type="Pfam" id="PF02687">
    <property type="entry name" value="FtsX"/>
    <property type="match status" value="2"/>
</dbReference>
<name>A0A0D0JCX1_AGRTU</name>
<feature type="domain" description="ABC3 transporter permease C-terminal" evidence="7">
    <location>
        <begin position="672"/>
        <end position="790"/>
    </location>
</feature>
<gene>
    <name evidence="9" type="ORF">RU07_07340</name>
</gene>
<dbReference type="PANTHER" id="PTHR30287">
    <property type="entry name" value="MEMBRANE COMPONENT OF PREDICTED ABC SUPERFAMILY METABOLITE UPTAKE TRANSPORTER"/>
    <property type="match status" value="1"/>
</dbReference>
<evidence type="ECO:0000313" key="10">
    <source>
        <dbReference type="Proteomes" id="UP000035017"/>
    </source>
</evidence>
<evidence type="ECO:0000256" key="1">
    <source>
        <dbReference type="ARBA" id="ARBA00004651"/>
    </source>
</evidence>
<feature type="transmembrane region" description="Helical" evidence="6">
    <location>
        <begin position="369"/>
        <end position="389"/>
    </location>
</feature>
<dbReference type="InterPro" id="IPR038766">
    <property type="entry name" value="Membrane_comp_ABC_pdt"/>
</dbReference>
<comment type="subcellular location">
    <subcellularLocation>
        <location evidence="1">Cell membrane</location>
        <topology evidence="1">Multi-pass membrane protein</topology>
    </subcellularLocation>
</comment>
<evidence type="ECO:0000256" key="3">
    <source>
        <dbReference type="ARBA" id="ARBA00022692"/>
    </source>
</evidence>
<evidence type="ECO:0000259" key="8">
    <source>
        <dbReference type="Pfam" id="PF12704"/>
    </source>
</evidence>
<feature type="transmembrane region" description="Helical" evidence="6">
    <location>
        <begin position="764"/>
        <end position="786"/>
    </location>
</feature>
<evidence type="ECO:0000313" key="9">
    <source>
        <dbReference type="EMBL" id="KIQ03802.1"/>
    </source>
</evidence>
<feature type="transmembrane region" description="Helical" evidence="6">
    <location>
        <begin position="325"/>
        <end position="348"/>
    </location>
</feature>
<accession>A0A0D0JCX1</accession>
<feature type="transmembrane region" description="Helical" evidence="6">
    <location>
        <begin position="269"/>
        <end position="296"/>
    </location>
</feature>
<dbReference type="OrthoDB" id="343744at2"/>
<feature type="transmembrane region" description="Helical" evidence="6">
    <location>
        <begin position="226"/>
        <end position="249"/>
    </location>
</feature>
<keyword evidence="5 6" id="KW-0472">Membrane</keyword>
<keyword evidence="4 6" id="KW-1133">Transmembrane helix</keyword>
<dbReference type="InterPro" id="IPR003838">
    <property type="entry name" value="ABC3_permease_C"/>
</dbReference>